<evidence type="ECO:0000313" key="1">
    <source>
        <dbReference type="EMBL" id="NOJ76411.1"/>
    </source>
</evidence>
<evidence type="ECO:0008006" key="3">
    <source>
        <dbReference type="Google" id="ProtNLM"/>
    </source>
</evidence>
<dbReference type="RefSeq" id="WP_171623702.1">
    <property type="nucleotide sequence ID" value="NZ_CBCRZD010000009.1"/>
</dbReference>
<comment type="caution">
    <text evidence="1">The sequence shown here is derived from an EMBL/GenBank/DDBJ whole genome shotgun (WGS) entry which is preliminary data.</text>
</comment>
<sequence>MDNWINFPKKELMLEIYLSEQNMDDEILLFWNQIKTSPEIWLCKDVIEDNFWAIAHHQNYVIWYNDIEEGFNLSRFKTKGQILEYRAFKNELNAAIIALKNKIEII</sequence>
<evidence type="ECO:0000313" key="2">
    <source>
        <dbReference type="Proteomes" id="UP000580344"/>
    </source>
</evidence>
<gene>
    <name evidence="1" type="ORF">HMH06_11315</name>
</gene>
<name>A0ABX1WPF4_9FLAO</name>
<dbReference type="Proteomes" id="UP000580344">
    <property type="component" value="Unassembled WGS sequence"/>
</dbReference>
<proteinExistence type="predicted"/>
<accession>A0ABX1WPF4</accession>
<keyword evidence="2" id="KW-1185">Reference proteome</keyword>
<protein>
    <recommendedName>
        <fullName evidence="3">DUF4268 domain-containing protein</fullName>
    </recommendedName>
</protein>
<dbReference type="EMBL" id="JABFOQ010000032">
    <property type="protein sequence ID" value="NOJ76411.1"/>
    <property type="molecule type" value="Genomic_DNA"/>
</dbReference>
<reference evidence="1 2" key="1">
    <citation type="submission" date="2020-05" db="EMBL/GenBank/DDBJ databases">
        <title>Tigecycline resistant gene in Empedobacter stercoris.</title>
        <authorList>
            <person name="Chen Y."/>
            <person name="Cheng Y."/>
            <person name="Zhou K."/>
        </authorList>
    </citation>
    <scope>NUCLEOTIDE SEQUENCE [LARGE SCALE GENOMIC DNA]</scope>
    <source>
        <strain evidence="1 2">ES202</strain>
    </source>
</reference>
<organism evidence="1 2">
    <name type="scientific">Empedobacter stercoris</name>
    <dbReference type="NCBI Taxonomy" id="1628248"/>
    <lineage>
        <taxon>Bacteria</taxon>
        <taxon>Pseudomonadati</taxon>
        <taxon>Bacteroidota</taxon>
        <taxon>Flavobacteriia</taxon>
        <taxon>Flavobacteriales</taxon>
        <taxon>Weeksellaceae</taxon>
        <taxon>Empedobacter</taxon>
    </lineage>
</organism>